<evidence type="ECO:0000256" key="1">
    <source>
        <dbReference type="SAM" id="MobiDB-lite"/>
    </source>
</evidence>
<keyword evidence="3" id="KW-1185">Reference proteome</keyword>
<evidence type="ECO:0000313" key="3">
    <source>
        <dbReference type="Proteomes" id="UP000032180"/>
    </source>
</evidence>
<name>A0A0D9X715_9ORYZ</name>
<dbReference type="HOGENOM" id="CLU_2472334_0_0_1"/>
<dbReference type="Proteomes" id="UP000032180">
    <property type="component" value="Chromosome 8"/>
</dbReference>
<feature type="region of interest" description="Disordered" evidence="1">
    <location>
        <begin position="31"/>
        <end position="50"/>
    </location>
</feature>
<protein>
    <submittedName>
        <fullName evidence="2">Uncharacterized protein</fullName>
    </submittedName>
</protein>
<dbReference type="EnsemblPlants" id="LPERR08G09880.1">
    <property type="protein sequence ID" value="LPERR08G09880.1"/>
    <property type="gene ID" value="LPERR08G09880"/>
</dbReference>
<reference evidence="3" key="2">
    <citation type="submission" date="2013-12" db="EMBL/GenBank/DDBJ databases">
        <authorList>
            <person name="Yu Y."/>
            <person name="Lee S."/>
            <person name="de Baynast K."/>
            <person name="Wissotski M."/>
            <person name="Liu L."/>
            <person name="Talag J."/>
            <person name="Goicoechea J."/>
            <person name="Angelova A."/>
            <person name="Jetty R."/>
            <person name="Kudrna D."/>
            <person name="Golser W."/>
            <person name="Rivera L."/>
            <person name="Zhang J."/>
            <person name="Wing R."/>
        </authorList>
    </citation>
    <scope>NUCLEOTIDE SEQUENCE</scope>
</reference>
<reference evidence="2 3" key="1">
    <citation type="submission" date="2012-08" db="EMBL/GenBank/DDBJ databases">
        <title>Oryza genome evolution.</title>
        <authorList>
            <person name="Wing R.A."/>
        </authorList>
    </citation>
    <scope>NUCLEOTIDE SEQUENCE</scope>
</reference>
<dbReference type="AlphaFoldDB" id="A0A0D9X715"/>
<dbReference type="Gramene" id="LPERR08G09880.1">
    <property type="protein sequence ID" value="LPERR08G09880.1"/>
    <property type="gene ID" value="LPERR08G09880"/>
</dbReference>
<organism evidence="2 3">
    <name type="scientific">Leersia perrieri</name>
    <dbReference type="NCBI Taxonomy" id="77586"/>
    <lineage>
        <taxon>Eukaryota</taxon>
        <taxon>Viridiplantae</taxon>
        <taxon>Streptophyta</taxon>
        <taxon>Embryophyta</taxon>
        <taxon>Tracheophyta</taxon>
        <taxon>Spermatophyta</taxon>
        <taxon>Magnoliopsida</taxon>
        <taxon>Liliopsida</taxon>
        <taxon>Poales</taxon>
        <taxon>Poaceae</taxon>
        <taxon>BOP clade</taxon>
        <taxon>Oryzoideae</taxon>
        <taxon>Oryzeae</taxon>
        <taxon>Oryzinae</taxon>
        <taxon>Leersia</taxon>
    </lineage>
</organism>
<accession>A0A0D9X715</accession>
<sequence>MALHHRSTPLPLAALPSSSLAARGAAFLRPRRSPRRLPLPSPPPGTRLADPSRLGLGAADLPPVALPGPRCENEKAGFISIVSCYLRG</sequence>
<evidence type="ECO:0000313" key="2">
    <source>
        <dbReference type="EnsemblPlants" id="LPERR08G09880.1"/>
    </source>
</evidence>
<reference evidence="2" key="3">
    <citation type="submission" date="2015-04" db="UniProtKB">
        <authorList>
            <consortium name="EnsemblPlants"/>
        </authorList>
    </citation>
    <scope>IDENTIFICATION</scope>
</reference>
<proteinExistence type="predicted"/>